<dbReference type="OMA" id="YSRGMQM"/>
<keyword evidence="4" id="KW-0378">Hydrolase</keyword>
<dbReference type="Gene3D" id="3.40.1490.10">
    <property type="entry name" value="Bit1"/>
    <property type="match status" value="1"/>
</dbReference>
<comment type="subcellular location">
    <subcellularLocation>
        <location evidence="1">Cytoplasm</location>
    </subcellularLocation>
</comment>
<dbReference type="InterPro" id="IPR036196">
    <property type="entry name" value="Ptyr_pPase_sf"/>
</dbReference>
<keyword evidence="5" id="KW-0904">Protein phosphatase</keyword>
<dbReference type="EMBL" id="UYWW01012989">
    <property type="protein sequence ID" value="VDM22783.1"/>
    <property type="molecule type" value="Genomic_DNA"/>
</dbReference>
<dbReference type="CDD" id="cd16343">
    <property type="entry name" value="LMWPTP"/>
    <property type="match status" value="1"/>
</dbReference>
<accession>A0A3P7ENP4</accession>
<evidence type="ECO:0000256" key="2">
    <source>
        <dbReference type="ARBA" id="ARBA00011063"/>
    </source>
</evidence>
<keyword evidence="10" id="KW-1185">Reference proteome</keyword>
<feature type="active site" description="Proton donor" evidence="7">
    <location>
        <position position="132"/>
    </location>
</feature>
<dbReference type="GO" id="GO:0005737">
    <property type="term" value="C:cytoplasm"/>
    <property type="evidence" value="ECO:0007669"/>
    <property type="project" value="UniProtKB-SubCell"/>
</dbReference>
<dbReference type="InterPro" id="IPR023476">
    <property type="entry name" value="Pep_tRNA_hydro_II_dom_sf"/>
</dbReference>
<proteinExistence type="inferred from homology"/>
<feature type="active site" description="Nucleophile" evidence="7">
    <location>
        <position position="15"/>
    </location>
</feature>
<dbReference type="InterPro" id="IPR002833">
    <property type="entry name" value="PTH2"/>
</dbReference>
<dbReference type="AlphaFoldDB" id="A0A3P7ENP4"/>
<dbReference type="InterPro" id="IPR023485">
    <property type="entry name" value="Ptyr_pPase"/>
</dbReference>
<dbReference type="GO" id="GO:0004726">
    <property type="term" value="F:non-membrane spanning protein tyrosine phosphatase activity"/>
    <property type="evidence" value="ECO:0007669"/>
    <property type="project" value="InterPro"/>
</dbReference>
<dbReference type="FunCoup" id="A0A3P7ENP4">
    <property type="interactions" value="1297"/>
</dbReference>
<dbReference type="GO" id="GO:0004045">
    <property type="term" value="F:peptidyl-tRNA hydrolase activity"/>
    <property type="evidence" value="ECO:0007669"/>
    <property type="project" value="UniProtKB-EC"/>
</dbReference>
<dbReference type="SUPFAM" id="SSF102462">
    <property type="entry name" value="Peptidyl-tRNA hydrolase II"/>
    <property type="match status" value="1"/>
</dbReference>
<evidence type="ECO:0000256" key="1">
    <source>
        <dbReference type="ARBA" id="ARBA00004496"/>
    </source>
</evidence>
<keyword evidence="3" id="KW-0963">Cytoplasm</keyword>
<dbReference type="InParanoid" id="A0A3P7ENP4"/>
<comment type="catalytic activity">
    <reaction evidence="6">
        <text>an N-acyl-L-alpha-aminoacyl-tRNA + H2O = an N-acyl-L-amino acid + a tRNA + H(+)</text>
        <dbReference type="Rhea" id="RHEA:54448"/>
        <dbReference type="Rhea" id="RHEA-COMP:10123"/>
        <dbReference type="Rhea" id="RHEA-COMP:13883"/>
        <dbReference type="ChEBI" id="CHEBI:15377"/>
        <dbReference type="ChEBI" id="CHEBI:15378"/>
        <dbReference type="ChEBI" id="CHEBI:59874"/>
        <dbReference type="ChEBI" id="CHEBI:78442"/>
        <dbReference type="ChEBI" id="CHEBI:138191"/>
        <dbReference type="EC" id="3.1.1.29"/>
    </reaction>
</comment>
<dbReference type="FunFam" id="3.40.50.2300:FF:000105">
    <property type="entry name" value="Low molecular weight phosphotyrosine protein"/>
    <property type="match status" value="1"/>
</dbReference>
<feature type="domain" description="Phosphotyrosine protein phosphatase I" evidence="8">
    <location>
        <begin position="9"/>
        <end position="145"/>
    </location>
</feature>
<dbReference type="GO" id="GO:0003993">
    <property type="term" value="F:acid phosphatase activity"/>
    <property type="evidence" value="ECO:0007669"/>
    <property type="project" value="InterPro"/>
</dbReference>
<dbReference type="Pfam" id="PF01451">
    <property type="entry name" value="LMWPc"/>
    <property type="match status" value="1"/>
</dbReference>
<evidence type="ECO:0000313" key="10">
    <source>
        <dbReference type="Proteomes" id="UP000270924"/>
    </source>
</evidence>
<dbReference type="Gene3D" id="3.40.50.2300">
    <property type="match status" value="1"/>
</dbReference>
<feature type="active site" evidence="7">
    <location>
        <position position="21"/>
    </location>
</feature>
<protein>
    <recommendedName>
        <fullName evidence="8">Phosphotyrosine protein phosphatase I domain-containing protein</fullName>
    </recommendedName>
</protein>
<evidence type="ECO:0000259" key="8">
    <source>
        <dbReference type="SMART" id="SM00226"/>
    </source>
</evidence>
<evidence type="ECO:0000256" key="4">
    <source>
        <dbReference type="ARBA" id="ARBA00022801"/>
    </source>
</evidence>
<evidence type="ECO:0000256" key="7">
    <source>
        <dbReference type="PIRSR" id="PIRSR617867-1"/>
    </source>
</evidence>
<dbReference type="SMART" id="SM00226">
    <property type="entry name" value="LMWPc"/>
    <property type="match status" value="1"/>
</dbReference>
<name>A0A3P7ENP4_WUCBA</name>
<dbReference type="Proteomes" id="UP000270924">
    <property type="component" value="Unassembled WGS sequence"/>
</dbReference>
<reference evidence="9 10" key="1">
    <citation type="submission" date="2018-11" db="EMBL/GenBank/DDBJ databases">
        <authorList>
            <consortium name="Pathogen Informatics"/>
        </authorList>
    </citation>
    <scope>NUCLEOTIDE SEQUENCE [LARGE SCALE GENOMIC DNA]</scope>
</reference>
<dbReference type="PRINTS" id="PR00719">
    <property type="entry name" value="LMWPTPASE"/>
</dbReference>
<dbReference type="Pfam" id="PF01981">
    <property type="entry name" value="PTH2"/>
    <property type="match status" value="1"/>
</dbReference>
<dbReference type="InterPro" id="IPR002115">
    <property type="entry name" value="Tyr_Pase_low_mol_wt_mml"/>
</dbReference>
<dbReference type="InterPro" id="IPR017867">
    <property type="entry name" value="Tyr_phospatase_low_mol_wt"/>
</dbReference>
<dbReference type="SUPFAM" id="SSF52788">
    <property type="entry name" value="Phosphotyrosine protein phosphatases I"/>
    <property type="match status" value="1"/>
</dbReference>
<dbReference type="PRINTS" id="PR00720">
    <property type="entry name" value="MAMMALPTPASE"/>
</dbReference>
<evidence type="ECO:0000256" key="5">
    <source>
        <dbReference type="ARBA" id="ARBA00022912"/>
    </source>
</evidence>
<dbReference type="PANTHER" id="PTHR11717">
    <property type="entry name" value="LOW MOLECULAR WEIGHT PROTEIN TYROSINE PHOSPHATASE"/>
    <property type="match status" value="1"/>
</dbReference>
<gene>
    <name evidence="9" type="ORF">WBA_LOCUS12655</name>
</gene>
<evidence type="ECO:0000256" key="6">
    <source>
        <dbReference type="ARBA" id="ARBA00048707"/>
    </source>
</evidence>
<comment type="similarity">
    <text evidence="2">Belongs to the low molecular weight phosphotyrosine protein phosphatase family.</text>
</comment>
<evidence type="ECO:0000313" key="9">
    <source>
        <dbReference type="EMBL" id="VDM22783.1"/>
    </source>
</evidence>
<evidence type="ECO:0000256" key="3">
    <source>
        <dbReference type="ARBA" id="ARBA00022490"/>
    </source>
</evidence>
<dbReference type="OrthoDB" id="201213at2759"/>
<organism evidence="9 10">
    <name type="scientific">Wuchereria bancrofti</name>
    <dbReference type="NCBI Taxonomy" id="6293"/>
    <lineage>
        <taxon>Eukaryota</taxon>
        <taxon>Metazoa</taxon>
        <taxon>Ecdysozoa</taxon>
        <taxon>Nematoda</taxon>
        <taxon>Chromadorea</taxon>
        <taxon>Rhabditida</taxon>
        <taxon>Spirurina</taxon>
        <taxon>Spiruromorpha</taxon>
        <taxon>Filarioidea</taxon>
        <taxon>Onchocercidae</taxon>
        <taxon>Wuchereria</taxon>
    </lineage>
</organism>
<dbReference type="InterPro" id="IPR050438">
    <property type="entry name" value="LMW_PTPase"/>
</dbReference>
<dbReference type="PANTHER" id="PTHR11717:SF7">
    <property type="entry name" value="LOW MOLECULAR WEIGHT PHOSPHOTYROSINE PROTEIN PHOSPHATASE"/>
    <property type="match status" value="1"/>
</dbReference>
<sequence length="267" mass="30497">MTNAGCGKKSVLFVCLGNICRSPMAEGIFLDLIKKKSLMDKWIVDSAAVISFHIGKSPDKRTMATLAGHGITDYEHKVRQVTDSDFRDFDYIFGMDEGNIEDLMNLRGNVKTKAVVEYLGRYDPDGVLIVPDPFYSRGMQMFEKKMPGFDSRIMYLVMRSDLITDLKWSIGAVAAQAAHAATACVWTFREDNEVMEYMRDISHLRKVPNESELRNVEKKLQDSNVDYYLWTEDSMAVCIALKPQFRSSIEQHAVFILREQPFDDFIS</sequence>